<dbReference type="GO" id="GO:0016747">
    <property type="term" value="F:acyltransferase activity, transferring groups other than amino-acyl groups"/>
    <property type="evidence" value="ECO:0007669"/>
    <property type="project" value="InterPro"/>
</dbReference>
<keyword evidence="2 4" id="KW-0012">Acyltransferase</keyword>
<feature type="domain" description="N-acetyltransferase" evidence="3">
    <location>
        <begin position="1"/>
        <end position="130"/>
    </location>
</feature>
<dbReference type="PANTHER" id="PTHR43800">
    <property type="entry name" value="PEPTIDYL-LYSINE N-ACETYLTRANSFERASE YJAB"/>
    <property type="match status" value="1"/>
</dbReference>
<dbReference type="Gene3D" id="3.40.630.30">
    <property type="match status" value="1"/>
</dbReference>
<dbReference type="EMBL" id="VYKJ01000011">
    <property type="protein sequence ID" value="KAA8997434.1"/>
    <property type="molecule type" value="Genomic_DNA"/>
</dbReference>
<dbReference type="EC" id="2.3.1.-" evidence="4"/>
<reference evidence="4 5" key="1">
    <citation type="submission" date="2019-09" db="EMBL/GenBank/DDBJ databases">
        <authorList>
            <person name="Li Y."/>
        </authorList>
    </citation>
    <scope>NUCLEOTIDE SEQUENCE [LARGE SCALE GENOMIC DNA]</scope>
    <source>
        <strain evidence="4 5">L3-3HA</strain>
    </source>
</reference>
<protein>
    <submittedName>
        <fullName evidence="4">N-acetyltransferase</fullName>
        <ecNumber evidence="4">2.3.1.-</ecNumber>
    </submittedName>
</protein>
<evidence type="ECO:0000313" key="4">
    <source>
        <dbReference type="EMBL" id="KAA8997434.1"/>
    </source>
</evidence>
<evidence type="ECO:0000256" key="1">
    <source>
        <dbReference type="ARBA" id="ARBA00022679"/>
    </source>
</evidence>
<dbReference type="NCBIfam" id="NF007853">
    <property type="entry name" value="PRK10562.1"/>
    <property type="match status" value="1"/>
</dbReference>
<dbReference type="PROSITE" id="PS51186">
    <property type="entry name" value="GNAT"/>
    <property type="match status" value="1"/>
</dbReference>
<dbReference type="InterPro" id="IPR000182">
    <property type="entry name" value="GNAT_dom"/>
</dbReference>
<dbReference type="OrthoDB" id="9789605at2"/>
<keyword evidence="1 4" id="KW-0808">Transferase</keyword>
<accession>A0A5J5FUU7</accession>
<evidence type="ECO:0000259" key="3">
    <source>
        <dbReference type="PROSITE" id="PS51186"/>
    </source>
</evidence>
<proteinExistence type="predicted"/>
<dbReference type="PANTHER" id="PTHR43800:SF1">
    <property type="entry name" value="PEPTIDYL-LYSINE N-ACETYLTRANSFERASE YJAB"/>
    <property type="match status" value="1"/>
</dbReference>
<keyword evidence="5" id="KW-1185">Reference proteome</keyword>
<dbReference type="CDD" id="cd04301">
    <property type="entry name" value="NAT_SF"/>
    <property type="match status" value="1"/>
</dbReference>
<organism evidence="4 5">
    <name type="scientific">Affinibrenneria salicis</name>
    <dbReference type="NCBI Taxonomy" id="2590031"/>
    <lineage>
        <taxon>Bacteria</taxon>
        <taxon>Pseudomonadati</taxon>
        <taxon>Pseudomonadota</taxon>
        <taxon>Gammaproteobacteria</taxon>
        <taxon>Enterobacterales</taxon>
        <taxon>Pectobacteriaceae</taxon>
        <taxon>Affinibrenneria</taxon>
    </lineage>
</organism>
<dbReference type="SUPFAM" id="SSF55729">
    <property type="entry name" value="Acyl-CoA N-acyltransferases (Nat)"/>
    <property type="match status" value="1"/>
</dbReference>
<dbReference type="AlphaFoldDB" id="A0A5J5FUU7"/>
<sequence>MALWLHSTTQAHPFIEPAYWRESAAALRERYLPSACTWVAGRAGEMDGFISVFDERFIGALFVHPARLGQGTGHALLRHVQRRSRWLSLEVYEQNQRACAFYRRHGFRVAERLFNEETQHWTLIMNWWAPGQIGF</sequence>
<gene>
    <name evidence="4" type="ORF">FJU30_19230</name>
</gene>
<dbReference type="InterPro" id="IPR016181">
    <property type="entry name" value="Acyl_CoA_acyltransferase"/>
</dbReference>
<name>A0A5J5FUU7_9GAMM</name>
<evidence type="ECO:0000256" key="2">
    <source>
        <dbReference type="ARBA" id="ARBA00023315"/>
    </source>
</evidence>
<dbReference type="Proteomes" id="UP000335415">
    <property type="component" value="Unassembled WGS sequence"/>
</dbReference>
<comment type="caution">
    <text evidence="4">The sequence shown here is derived from an EMBL/GenBank/DDBJ whole genome shotgun (WGS) entry which is preliminary data.</text>
</comment>
<dbReference type="Pfam" id="PF13508">
    <property type="entry name" value="Acetyltransf_7"/>
    <property type="match status" value="1"/>
</dbReference>
<evidence type="ECO:0000313" key="5">
    <source>
        <dbReference type="Proteomes" id="UP000335415"/>
    </source>
</evidence>